<dbReference type="InterPro" id="IPR035919">
    <property type="entry name" value="EAL_sf"/>
</dbReference>
<feature type="domain" description="EAL" evidence="2">
    <location>
        <begin position="190"/>
        <end position="443"/>
    </location>
</feature>
<evidence type="ECO:0000256" key="1">
    <source>
        <dbReference type="SAM" id="Phobius"/>
    </source>
</evidence>
<evidence type="ECO:0000313" key="3">
    <source>
        <dbReference type="EMBL" id="RDV04915.1"/>
    </source>
</evidence>
<dbReference type="OrthoDB" id="7178689at2"/>
<dbReference type="PANTHER" id="PTHR33121">
    <property type="entry name" value="CYCLIC DI-GMP PHOSPHODIESTERASE PDEF"/>
    <property type="match status" value="1"/>
</dbReference>
<gene>
    <name evidence="3" type="ORF">DXH78_10290</name>
</gene>
<evidence type="ECO:0000259" key="2">
    <source>
        <dbReference type="PROSITE" id="PS50883"/>
    </source>
</evidence>
<feature type="transmembrane region" description="Helical" evidence="1">
    <location>
        <begin position="7"/>
        <end position="28"/>
    </location>
</feature>
<protein>
    <submittedName>
        <fullName evidence="3">EAL domain-containing protein</fullName>
    </submittedName>
</protein>
<dbReference type="PANTHER" id="PTHR33121:SF79">
    <property type="entry name" value="CYCLIC DI-GMP PHOSPHODIESTERASE PDED-RELATED"/>
    <property type="match status" value="1"/>
</dbReference>
<dbReference type="AlphaFoldDB" id="A0A371BBC3"/>
<keyword evidence="4" id="KW-1185">Reference proteome</keyword>
<dbReference type="InterPro" id="IPR050706">
    <property type="entry name" value="Cyclic-di-GMP_PDE-like"/>
</dbReference>
<accession>A0A371BBC3</accession>
<dbReference type="SMART" id="SM00052">
    <property type="entry name" value="EAL"/>
    <property type="match status" value="1"/>
</dbReference>
<dbReference type="SUPFAM" id="SSF141868">
    <property type="entry name" value="EAL domain-like"/>
    <property type="match status" value="1"/>
</dbReference>
<dbReference type="Proteomes" id="UP000263993">
    <property type="component" value="Unassembled WGS sequence"/>
</dbReference>
<name>A0A371BBC3_9BRAD</name>
<dbReference type="PROSITE" id="PS50883">
    <property type="entry name" value="EAL"/>
    <property type="match status" value="1"/>
</dbReference>
<dbReference type="RefSeq" id="WP_115516942.1">
    <property type="nucleotide sequence ID" value="NZ_QRGO01000001.1"/>
</dbReference>
<keyword evidence="1" id="KW-1133">Transmembrane helix</keyword>
<keyword evidence="1" id="KW-0812">Transmembrane</keyword>
<dbReference type="GO" id="GO:0071111">
    <property type="term" value="F:cyclic-guanylate-specific phosphodiesterase activity"/>
    <property type="evidence" value="ECO:0007669"/>
    <property type="project" value="InterPro"/>
</dbReference>
<evidence type="ECO:0000313" key="4">
    <source>
        <dbReference type="Proteomes" id="UP000263993"/>
    </source>
</evidence>
<reference evidence="4" key="1">
    <citation type="submission" date="2018-08" db="EMBL/GenBank/DDBJ databases">
        <authorList>
            <person name="Kim S.-J."/>
            <person name="Jung G.-Y."/>
        </authorList>
    </citation>
    <scope>NUCLEOTIDE SEQUENCE [LARGE SCALE GENOMIC DNA]</scope>
    <source>
        <strain evidence="4">GY_H</strain>
    </source>
</reference>
<dbReference type="EMBL" id="QRGO01000001">
    <property type="protein sequence ID" value="RDV04915.1"/>
    <property type="molecule type" value="Genomic_DNA"/>
</dbReference>
<sequence length="466" mass="50426">MLRLSAIFIAVCMVVIAASVGAVLYFGLKVDPRTAAIVALAALVAMAIYNMVDNRLRDRGMLGDQIADLSRGTADLSRQMAEMSRRIAAVESRVEQTVSRARGAVDPIAAEIGELGGLMRQLAETVAAHEAMLGAPTGMPPAAMPMSTTTTMPMAAAEEPQAIEPEAQTPLTLSETDAVTGVSRFKGLSREQISAMIAQAADANRIDLYLQPVVTLPQRKVRFYEALSRLRTEDGEIIPAGDFVDIAESAGLMPKIDHMLVFRCVQVVRRLQLKSRDVGLFCNVNATTLTDGFYFRQFLEFMEANRALAGSLTFEFTQDAYRSFGPIEFESLAALADCGFRFSLDHVTDLRLEPKELADRSFRFVKVPANLLLNRAAAAQSDIHAEDLADLLARNGIDLIGERIENESTVVDLLDYDVRFGQGFLFSPPRPVRAEALQGATPPAAPSAGTTTKTLSEYLAASASSG</sequence>
<dbReference type="Gene3D" id="3.20.20.450">
    <property type="entry name" value="EAL domain"/>
    <property type="match status" value="1"/>
</dbReference>
<dbReference type="Pfam" id="PF00563">
    <property type="entry name" value="EAL"/>
    <property type="match status" value="1"/>
</dbReference>
<comment type="caution">
    <text evidence="3">The sequence shown here is derived from an EMBL/GenBank/DDBJ whole genome shotgun (WGS) entry which is preliminary data.</text>
</comment>
<dbReference type="InterPro" id="IPR001633">
    <property type="entry name" value="EAL_dom"/>
</dbReference>
<proteinExistence type="predicted"/>
<organism evidence="3 4">
    <name type="scientific">Undibacter mobilis</name>
    <dbReference type="NCBI Taxonomy" id="2292256"/>
    <lineage>
        <taxon>Bacteria</taxon>
        <taxon>Pseudomonadati</taxon>
        <taxon>Pseudomonadota</taxon>
        <taxon>Alphaproteobacteria</taxon>
        <taxon>Hyphomicrobiales</taxon>
        <taxon>Nitrobacteraceae</taxon>
        <taxon>Undibacter</taxon>
    </lineage>
</organism>
<dbReference type="CDD" id="cd01948">
    <property type="entry name" value="EAL"/>
    <property type="match status" value="1"/>
</dbReference>
<keyword evidence="1" id="KW-0472">Membrane</keyword>
<feature type="transmembrane region" description="Helical" evidence="1">
    <location>
        <begin position="34"/>
        <end position="52"/>
    </location>
</feature>